<dbReference type="EMBL" id="JANAVB010038018">
    <property type="protein sequence ID" value="KAJ6801422.1"/>
    <property type="molecule type" value="Genomic_DNA"/>
</dbReference>
<reference evidence="3" key="1">
    <citation type="journal article" date="2023" name="GigaByte">
        <title>Genome assembly of the bearded iris, Iris pallida Lam.</title>
        <authorList>
            <person name="Bruccoleri R.E."/>
            <person name="Oakeley E.J."/>
            <person name="Faust A.M.E."/>
            <person name="Altorfer M."/>
            <person name="Dessus-Babus S."/>
            <person name="Burckhardt D."/>
            <person name="Oertli M."/>
            <person name="Naumann U."/>
            <person name="Petersen F."/>
            <person name="Wong J."/>
        </authorList>
    </citation>
    <scope>NUCLEOTIDE SEQUENCE</scope>
    <source>
        <strain evidence="3">GSM-AAB239-AS_SAM_17_03QT</strain>
    </source>
</reference>
<keyword evidence="4" id="KW-1185">Reference proteome</keyword>
<organism evidence="3 4">
    <name type="scientific">Iris pallida</name>
    <name type="common">Sweet iris</name>
    <dbReference type="NCBI Taxonomy" id="29817"/>
    <lineage>
        <taxon>Eukaryota</taxon>
        <taxon>Viridiplantae</taxon>
        <taxon>Streptophyta</taxon>
        <taxon>Embryophyta</taxon>
        <taxon>Tracheophyta</taxon>
        <taxon>Spermatophyta</taxon>
        <taxon>Magnoliopsida</taxon>
        <taxon>Liliopsida</taxon>
        <taxon>Asparagales</taxon>
        <taxon>Iridaceae</taxon>
        <taxon>Iridoideae</taxon>
        <taxon>Irideae</taxon>
        <taxon>Iris</taxon>
    </lineage>
</organism>
<evidence type="ECO:0000313" key="2">
    <source>
        <dbReference type="EMBL" id="KAJ6801422.1"/>
    </source>
</evidence>
<dbReference type="Proteomes" id="UP001140949">
    <property type="component" value="Unassembled WGS sequence"/>
</dbReference>
<evidence type="ECO:0000313" key="3">
    <source>
        <dbReference type="EMBL" id="KAJ6803422.1"/>
    </source>
</evidence>
<name>A0AAX6EH45_IRIPA</name>
<gene>
    <name evidence="3" type="ORF">M6B38_108615</name>
    <name evidence="1" type="ORF">M6B38_110000</name>
    <name evidence="2" type="ORF">M6B38_197810</name>
</gene>
<evidence type="ECO:0000313" key="4">
    <source>
        <dbReference type="Proteomes" id="UP001140949"/>
    </source>
</evidence>
<accession>A0AAX6EH45</accession>
<sequence>MTIETRPRLYESPPLAIEAVAATGHFDDKFPTVSFRGGEGSTLPRRGVVWHRDTSVDHW</sequence>
<dbReference type="AlphaFoldDB" id="A0AAX6EH45"/>
<proteinExistence type="predicted"/>
<protein>
    <submittedName>
        <fullName evidence="3">Uncharacterized protein</fullName>
    </submittedName>
</protein>
<comment type="caution">
    <text evidence="3">The sequence shown here is derived from an EMBL/GenBank/DDBJ whole genome shotgun (WGS) entry which is preliminary data.</text>
</comment>
<evidence type="ECO:0000313" key="1">
    <source>
        <dbReference type="EMBL" id="KAJ6797218.1"/>
    </source>
</evidence>
<dbReference type="EMBL" id="JANAVB010036572">
    <property type="protein sequence ID" value="KAJ6803422.1"/>
    <property type="molecule type" value="Genomic_DNA"/>
</dbReference>
<reference evidence="3" key="2">
    <citation type="submission" date="2023-04" db="EMBL/GenBank/DDBJ databases">
        <authorList>
            <person name="Bruccoleri R.E."/>
            <person name="Oakeley E.J."/>
            <person name="Faust A.-M."/>
            <person name="Dessus-Babus S."/>
            <person name="Altorfer M."/>
            <person name="Burckhardt D."/>
            <person name="Oertli M."/>
            <person name="Naumann U."/>
            <person name="Petersen F."/>
            <person name="Wong J."/>
        </authorList>
    </citation>
    <scope>NUCLEOTIDE SEQUENCE</scope>
    <source>
        <strain evidence="3">GSM-AAB239-AS_SAM_17_03QT</strain>
        <tissue evidence="3">Leaf</tissue>
    </source>
</reference>
<dbReference type="EMBL" id="JANAVB010040980">
    <property type="protein sequence ID" value="KAJ6797218.1"/>
    <property type="molecule type" value="Genomic_DNA"/>
</dbReference>